<dbReference type="OrthoDB" id="196131at2759"/>
<feature type="domain" description="Helicase C-terminal" evidence="1">
    <location>
        <begin position="10"/>
        <end position="152"/>
    </location>
</feature>
<evidence type="ECO:0000259" key="1">
    <source>
        <dbReference type="PROSITE" id="PS51194"/>
    </source>
</evidence>
<dbReference type="eggNOG" id="KOG0333">
    <property type="taxonomic scope" value="Eukaryota"/>
</dbReference>
<dbReference type="Proteomes" id="UP000008068">
    <property type="component" value="Unassembled WGS sequence"/>
</dbReference>
<dbReference type="InterPro" id="IPR027417">
    <property type="entry name" value="P-loop_NTPase"/>
</dbReference>
<dbReference type="InParanoid" id="G0P3Z3"/>
<dbReference type="AlphaFoldDB" id="G0P3Z3"/>
<reference evidence="3" key="1">
    <citation type="submission" date="2011-07" db="EMBL/GenBank/DDBJ databases">
        <authorList>
            <consortium name="Caenorhabditis brenneri Sequencing and Analysis Consortium"/>
            <person name="Wilson R.K."/>
        </authorList>
    </citation>
    <scope>NUCLEOTIDE SEQUENCE [LARGE SCALE GENOMIC DNA]</scope>
    <source>
        <strain evidence="3">PB2801</strain>
    </source>
</reference>
<proteinExistence type="predicted"/>
<organism evidence="3">
    <name type="scientific">Caenorhabditis brenneri</name>
    <name type="common">Nematode worm</name>
    <dbReference type="NCBI Taxonomy" id="135651"/>
    <lineage>
        <taxon>Eukaryota</taxon>
        <taxon>Metazoa</taxon>
        <taxon>Ecdysozoa</taxon>
        <taxon>Nematoda</taxon>
        <taxon>Chromadorea</taxon>
        <taxon>Rhabditida</taxon>
        <taxon>Rhabditina</taxon>
        <taxon>Rhabditomorpha</taxon>
        <taxon>Rhabditoidea</taxon>
        <taxon>Rhabditidae</taxon>
        <taxon>Peloderinae</taxon>
        <taxon>Caenorhabditis</taxon>
    </lineage>
</organism>
<dbReference type="Pfam" id="PF00271">
    <property type="entry name" value="Helicase_C"/>
    <property type="match status" value="1"/>
</dbReference>
<dbReference type="SMART" id="SM00490">
    <property type="entry name" value="HELICc"/>
    <property type="match status" value="1"/>
</dbReference>
<sequence length="152" mass="16732">MVPAERKRTKLVEVLGNCTDFPVIIFVNQKRGADMLAKSISKIGHRACSLHGGKGQETREYALKSLKDKESDILVATDVAGRGIDIKDVALVLNYDMAKTIEDYTHRIGRTAASFLQIFVSFVPCLLDTLQFVFCHAESATASIFAKGIIIK</sequence>
<dbReference type="STRING" id="135651.G0P3Z3"/>
<dbReference type="OMA" id="CHRSHEV"/>
<evidence type="ECO:0000313" key="2">
    <source>
        <dbReference type="EMBL" id="EGT44397.1"/>
    </source>
</evidence>
<dbReference type="EMBL" id="GL380055">
    <property type="protein sequence ID" value="EGT44397.1"/>
    <property type="molecule type" value="Genomic_DNA"/>
</dbReference>
<protein>
    <recommendedName>
        <fullName evidence="1">Helicase C-terminal domain-containing protein</fullName>
    </recommendedName>
</protein>
<dbReference type="CDD" id="cd18787">
    <property type="entry name" value="SF2_C_DEAD"/>
    <property type="match status" value="1"/>
</dbReference>
<accession>G0P3Z3</accession>
<keyword evidence="3" id="KW-1185">Reference proteome</keyword>
<dbReference type="PROSITE" id="PS51194">
    <property type="entry name" value="HELICASE_CTER"/>
    <property type="match status" value="1"/>
</dbReference>
<dbReference type="InterPro" id="IPR001650">
    <property type="entry name" value="Helicase_C-like"/>
</dbReference>
<name>G0P3Z3_CAEBE</name>
<dbReference type="HOGENOM" id="CLU_1723937_0_0_1"/>
<dbReference type="SUPFAM" id="SSF52540">
    <property type="entry name" value="P-loop containing nucleoside triphosphate hydrolases"/>
    <property type="match status" value="1"/>
</dbReference>
<evidence type="ECO:0000313" key="3">
    <source>
        <dbReference type="Proteomes" id="UP000008068"/>
    </source>
</evidence>
<dbReference type="Gene3D" id="3.40.50.300">
    <property type="entry name" value="P-loop containing nucleotide triphosphate hydrolases"/>
    <property type="match status" value="1"/>
</dbReference>
<dbReference type="PANTHER" id="PTHR47958">
    <property type="entry name" value="ATP-DEPENDENT RNA HELICASE DBP3"/>
    <property type="match status" value="1"/>
</dbReference>
<gene>
    <name evidence="2" type="ORF">CAEBREN_05742</name>
</gene>